<evidence type="ECO:0000256" key="1">
    <source>
        <dbReference type="SAM" id="MobiDB-lite"/>
    </source>
</evidence>
<keyword evidence="3" id="KW-1185">Reference proteome</keyword>
<accession>A0A9N7MNM0</accession>
<comment type="caution">
    <text evidence="2">The sequence shown here is derived from an EMBL/GenBank/DDBJ whole genome shotgun (WGS) entry which is preliminary data.</text>
</comment>
<dbReference type="AlphaFoldDB" id="A0A9N7MNM0"/>
<sequence length="95" mass="10606">MDPKGGNKLPPPSRPPSSAYGSGAHRSSHPAPPRSRSVRYLCRYELAAPESRLRRRQPACKEIVRRALTPPCQKLSGRWRNFRPTPSRFASVSVA</sequence>
<gene>
    <name evidence="2" type="ORF">SHERM_15817</name>
</gene>
<organism evidence="2 3">
    <name type="scientific">Striga hermonthica</name>
    <name type="common">Purple witchweed</name>
    <name type="synonym">Buchnera hermonthica</name>
    <dbReference type="NCBI Taxonomy" id="68872"/>
    <lineage>
        <taxon>Eukaryota</taxon>
        <taxon>Viridiplantae</taxon>
        <taxon>Streptophyta</taxon>
        <taxon>Embryophyta</taxon>
        <taxon>Tracheophyta</taxon>
        <taxon>Spermatophyta</taxon>
        <taxon>Magnoliopsida</taxon>
        <taxon>eudicotyledons</taxon>
        <taxon>Gunneridae</taxon>
        <taxon>Pentapetalae</taxon>
        <taxon>asterids</taxon>
        <taxon>lamiids</taxon>
        <taxon>Lamiales</taxon>
        <taxon>Orobanchaceae</taxon>
        <taxon>Buchnereae</taxon>
        <taxon>Striga</taxon>
    </lineage>
</organism>
<evidence type="ECO:0000313" key="2">
    <source>
        <dbReference type="EMBL" id="CAA0815949.1"/>
    </source>
</evidence>
<reference evidence="2" key="1">
    <citation type="submission" date="2019-12" db="EMBL/GenBank/DDBJ databases">
        <authorList>
            <person name="Scholes J."/>
        </authorList>
    </citation>
    <scope>NUCLEOTIDE SEQUENCE</scope>
</reference>
<protein>
    <submittedName>
        <fullName evidence="2">Uncharacterized protein</fullName>
    </submittedName>
</protein>
<proteinExistence type="predicted"/>
<dbReference type="Proteomes" id="UP001153555">
    <property type="component" value="Unassembled WGS sequence"/>
</dbReference>
<name>A0A9N7MNM0_STRHE</name>
<feature type="region of interest" description="Disordered" evidence="1">
    <location>
        <begin position="1"/>
        <end position="35"/>
    </location>
</feature>
<evidence type="ECO:0000313" key="3">
    <source>
        <dbReference type="Proteomes" id="UP001153555"/>
    </source>
</evidence>
<dbReference type="OrthoDB" id="911408at2759"/>
<dbReference type="EMBL" id="CACSLK010013932">
    <property type="protein sequence ID" value="CAA0815949.1"/>
    <property type="molecule type" value="Genomic_DNA"/>
</dbReference>